<feature type="site" description="May be catalytically important" evidence="2">
    <location>
        <position position="182"/>
    </location>
</feature>
<sequence>MSTNLPTSETSPANLVDTAAARPFAVDTRTSMLPDVAADAAPLVEGKLNRVGMSGIEVAIRLRDSSGEMMRIPARVDAYVSLDDPEVKGIHMSRLYLSLQDSLDAEFGRAQIETILQRFLATHSDISATSYVCFRYEQMIRRESLLSDHSAWRSYPVKIEAWSNGGKTTYRVHVRLTYSSACPCSAALARQLLQQQFEEQFYGHQWLATATVLNWLGSNETLMAVPHSQRSHADITIELDGDRSDLPIDELITRTEAALNTAVQAAVKRTDEQEFARLNGENLMFCEDAARRLKNAVDAMDGIVDYRIQASHFESLHPHDAVAIVTKGVSGGLSA</sequence>
<keyword evidence="4" id="KW-1185">Reference proteome</keyword>
<keyword evidence="1 2" id="KW-0378">Hydrolase</keyword>
<dbReference type="Pfam" id="PF02649">
    <property type="entry name" value="GCHY-1"/>
    <property type="match status" value="1"/>
</dbReference>
<dbReference type="Gene3D" id="3.10.270.10">
    <property type="entry name" value="Urate Oxidase"/>
    <property type="match status" value="1"/>
</dbReference>
<dbReference type="RefSeq" id="WP_230223278.1">
    <property type="nucleotide sequence ID" value="NZ_JAJKFT010000010.1"/>
</dbReference>
<dbReference type="PANTHER" id="PTHR36445">
    <property type="entry name" value="GTP CYCLOHYDROLASE MPTA"/>
    <property type="match status" value="1"/>
</dbReference>
<organism evidence="3 4">
    <name type="scientific">Blastopirellula sediminis</name>
    <dbReference type="NCBI Taxonomy" id="2894196"/>
    <lineage>
        <taxon>Bacteria</taxon>
        <taxon>Pseudomonadati</taxon>
        <taxon>Planctomycetota</taxon>
        <taxon>Planctomycetia</taxon>
        <taxon>Pirellulales</taxon>
        <taxon>Pirellulaceae</taxon>
        <taxon>Blastopirellula</taxon>
    </lineage>
</organism>
<dbReference type="EMBL" id="JAJKFT010000010">
    <property type="protein sequence ID" value="MCC9631371.1"/>
    <property type="molecule type" value="Genomic_DNA"/>
</dbReference>
<dbReference type="InterPro" id="IPR003801">
    <property type="entry name" value="GTP_cyclohydrolase_FolE2/MptA"/>
</dbReference>
<dbReference type="Proteomes" id="UP001139103">
    <property type="component" value="Unassembled WGS sequence"/>
</dbReference>
<evidence type="ECO:0000313" key="4">
    <source>
        <dbReference type="Proteomes" id="UP001139103"/>
    </source>
</evidence>
<gene>
    <name evidence="2 3" type="primary">folE2</name>
    <name evidence="3" type="ORF">LOC68_23500</name>
</gene>
<dbReference type="GO" id="GO:0003934">
    <property type="term" value="F:GTP cyclohydrolase I activity"/>
    <property type="evidence" value="ECO:0007669"/>
    <property type="project" value="UniProtKB-UniRule"/>
</dbReference>
<dbReference type="InterPro" id="IPR022838">
    <property type="entry name" value="GTP_cyclohydrolase_FolE2"/>
</dbReference>
<dbReference type="EC" id="3.5.4.16" evidence="2"/>
<dbReference type="GO" id="GO:0046654">
    <property type="term" value="P:tetrahydrofolate biosynthetic process"/>
    <property type="evidence" value="ECO:0007669"/>
    <property type="project" value="UniProtKB-UniRule"/>
</dbReference>
<protein>
    <recommendedName>
        <fullName evidence="2">GTP cyclohydrolase FolE2</fullName>
        <ecNumber evidence="2">3.5.4.16</ecNumber>
    </recommendedName>
</protein>
<comment type="function">
    <text evidence="2">Converts GTP to 7,8-dihydroneopterin triphosphate.</text>
</comment>
<comment type="caution">
    <text evidence="3">The sequence shown here is derived from an EMBL/GenBank/DDBJ whole genome shotgun (WGS) entry which is preliminary data.</text>
</comment>
<accession>A0A9X1MR57</accession>
<dbReference type="AlphaFoldDB" id="A0A9X1MR57"/>
<comment type="catalytic activity">
    <reaction evidence="2">
        <text>GTP + H2O = 7,8-dihydroneopterin 3'-triphosphate + formate + H(+)</text>
        <dbReference type="Rhea" id="RHEA:17473"/>
        <dbReference type="ChEBI" id="CHEBI:15377"/>
        <dbReference type="ChEBI" id="CHEBI:15378"/>
        <dbReference type="ChEBI" id="CHEBI:15740"/>
        <dbReference type="ChEBI" id="CHEBI:37565"/>
        <dbReference type="ChEBI" id="CHEBI:58462"/>
        <dbReference type="EC" id="3.5.4.16"/>
    </reaction>
</comment>
<evidence type="ECO:0000256" key="2">
    <source>
        <dbReference type="HAMAP-Rule" id="MF_01527"/>
    </source>
</evidence>
<proteinExistence type="inferred from homology"/>
<dbReference type="HAMAP" id="MF_01527_B">
    <property type="entry name" value="GTP_cyclohydrol_B"/>
    <property type="match status" value="1"/>
</dbReference>
<name>A0A9X1MR57_9BACT</name>
<evidence type="ECO:0000313" key="3">
    <source>
        <dbReference type="EMBL" id="MCC9631371.1"/>
    </source>
</evidence>
<dbReference type="PANTHER" id="PTHR36445:SF1">
    <property type="entry name" value="GTP CYCLOHYDROLASE MPTA"/>
    <property type="match status" value="1"/>
</dbReference>
<comment type="similarity">
    <text evidence="2">Belongs to the GTP cyclohydrolase IV family.</text>
</comment>
<reference evidence="3" key="1">
    <citation type="submission" date="2021-11" db="EMBL/GenBank/DDBJ databases">
        <title>Genome sequence.</title>
        <authorList>
            <person name="Sun Q."/>
        </authorList>
    </citation>
    <scope>NUCLEOTIDE SEQUENCE</scope>
    <source>
        <strain evidence="3">JC732</strain>
    </source>
</reference>
<dbReference type="NCBIfam" id="NF010200">
    <property type="entry name" value="PRK13674.1-1"/>
    <property type="match status" value="1"/>
</dbReference>
<comment type="pathway">
    <text evidence="2">Cofactor biosynthesis; 7,8-dihydroneopterin triphosphate biosynthesis; 7,8-dihydroneopterin triphosphate from GTP: step 1/1.</text>
</comment>
<evidence type="ECO:0000256" key="1">
    <source>
        <dbReference type="ARBA" id="ARBA00022801"/>
    </source>
</evidence>